<reference evidence="8 9" key="1">
    <citation type="journal article" date="2016" name="Sci. Rep.">
        <title>The genome sequence of the outbreeding globe artichoke constructed de novo incorporating a phase-aware low-pass sequencing strategy of F1 progeny.</title>
        <authorList>
            <person name="Scaglione D."/>
            <person name="Reyes-Chin-Wo S."/>
            <person name="Acquadro A."/>
            <person name="Froenicke L."/>
            <person name="Portis E."/>
            <person name="Beitel C."/>
            <person name="Tirone M."/>
            <person name="Mauro R."/>
            <person name="Lo Monaco A."/>
            <person name="Mauromicale G."/>
            <person name="Faccioli P."/>
            <person name="Cattivelli L."/>
            <person name="Rieseberg L."/>
            <person name="Michelmore R."/>
            <person name="Lanteri S."/>
        </authorList>
    </citation>
    <scope>NUCLEOTIDE SEQUENCE [LARGE SCALE GENOMIC DNA]</scope>
    <source>
        <strain evidence="8">2C</strain>
    </source>
</reference>
<dbReference type="Gene3D" id="1.20.5.170">
    <property type="match status" value="1"/>
</dbReference>
<dbReference type="CDD" id="cd14702">
    <property type="entry name" value="bZIP_plant_GBF1"/>
    <property type="match status" value="1"/>
</dbReference>
<dbReference type="GO" id="GO:0045893">
    <property type="term" value="P:positive regulation of DNA-templated transcription"/>
    <property type="evidence" value="ECO:0007669"/>
    <property type="project" value="TreeGrafter"/>
</dbReference>
<dbReference type="InterPro" id="IPR046347">
    <property type="entry name" value="bZIP_sf"/>
</dbReference>
<dbReference type="FunFam" id="1.20.5.170:FF:000020">
    <property type="entry name" value="BZIP transcription factor"/>
    <property type="match status" value="1"/>
</dbReference>
<evidence type="ECO:0000313" key="8">
    <source>
        <dbReference type="EMBL" id="KVI02006.1"/>
    </source>
</evidence>
<dbReference type="GO" id="GO:0005634">
    <property type="term" value="C:nucleus"/>
    <property type="evidence" value="ECO:0007669"/>
    <property type="project" value="UniProtKB-SubCell"/>
</dbReference>
<sequence>MPQILSELFRSEFMINSGYWRRTHLVQSGTATTSSGGSYPIQNSGSHEDLKRLMDQRKRKRMVSNRESARRSRMRKQKHLDDLMIQLSQLRKENNQIISSVSITTQHYMGVEEENSELYGGGGGGTEFVDEFMSYVYANQPILASADMIQY</sequence>
<evidence type="ECO:0000256" key="5">
    <source>
        <dbReference type="ARBA" id="ARBA00023242"/>
    </source>
</evidence>
<dbReference type="PROSITE" id="PS00036">
    <property type="entry name" value="BZIP_BASIC"/>
    <property type="match status" value="1"/>
</dbReference>
<feature type="domain" description="BZIP" evidence="7">
    <location>
        <begin position="55"/>
        <end position="118"/>
    </location>
</feature>
<evidence type="ECO:0000256" key="6">
    <source>
        <dbReference type="SAM" id="Coils"/>
    </source>
</evidence>
<dbReference type="EMBL" id="LEKV01002667">
    <property type="protein sequence ID" value="KVI02006.1"/>
    <property type="molecule type" value="Genomic_DNA"/>
</dbReference>
<name>A0A103Y3R7_CYNCS</name>
<dbReference type="SUPFAM" id="SSF57959">
    <property type="entry name" value="Leucine zipper domain"/>
    <property type="match status" value="1"/>
</dbReference>
<feature type="coiled-coil region" evidence="6">
    <location>
        <begin position="73"/>
        <end position="100"/>
    </location>
</feature>
<dbReference type="GO" id="GO:0003700">
    <property type="term" value="F:DNA-binding transcription factor activity"/>
    <property type="evidence" value="ECO:0007669"/>
    <property type="project" value="InterPro"/>
</dbReference>
<organism evidence="8 9">
    <name type="scientific">Cynara cardunculus var. scolymus</name>
    <name type="common">Globe artichoke</name>
    <name type="synonym">Cynara scolymus</name>
    <dbReference type="NCBI Taxonomy" id="59895"/>
    <lineage>
        <taxon>Eukaryota</taxon>
        <taxon>Viridiplantae</taxon>
        <taxon>Streptophyta</taxon>
        <taxon>Embryophyta</taxon>
        <taxon>Tracheophyta</taxon>
        <taxon>Spermatophyta</taxon>
        <taxon>Magnoliopsida</taxon>
        <taxon>eudicotyledons</taxon>
        <taxon>Gunneridae</taxon>
        <taxon>Pentapetalae</taxon>
        <taxon>asterids</taxon>
        <taxon>campanulids</taxon>
        <taxon>Asterales</taxon>
        <taxon>Asteraceae</taxon>
        <taxon>Carduoideae</taxon>
        <taxon>Cardueae</taxon>
        <taxon>Carduinae</taxon>
        <taxon>Cynara</taxon>
    </lineage>
</organism>
<dbReference type="InterPro" id="IPR045314">
    <property type="entry name" value="bZIP_plant_GBF1"/>
</dbReference>
<evidence type="ECO:0000256" key="1">
    <source>
        <dbReference type="ARBA" id="ARBA00004123"/>
    </source>
</evidence>
<dbReference type="InterPro" id="IPR004827">
    <property type="entry name" value="bZIP"/>
</dbReference>
<keyword evidence="6" id="KW-0175">Coiled coil</keyword>
<dbReference type="Pfam" id="PF00170">
    <property type="entry name" value="bZIP_1"/>
    <property type="match status" value="1"/>
</dbReference>
<evidence type="ECO:0000256" key="3">
    <source>
        <dbReference type="ARBA" id="ARBA00023125"/>
    </source>
</evidence>
<evidence type="ECO:0000256" key="4">
    <source>
        <dbReference type="ARBA" id="ARBA00023163"/>
    </source>
</evidence>
<keyword evidence="4" id="KW-0804">Transcription</keyword>
<comment type="subcellular location">
    <subcellularLocation>
        <location evidence="1">Nucleus</location>
    </subcellularLocation>
</comment>
<dbReference type="GO" id="GO:0000976">
    <property type="term" value="F:transcription cis-regulatory region binding"/>
    <property type="evidence" value="ECO:0007669"/>
    <property type="project" value="TreeGrafter"/>
</dbReference>
<dbReference type="STRING" id="59895.A0A103Y3R7"/>
<accession>A0A103Y3R7</accession>
<dbReference type="Proteomes" id="UP000243975">
    <property type="component" value="Unassembled WGS sequence"/>
</dbReference>
<keyword evidence="9" id="KW-1185">Reference proteome</keyword>
<dbReference type="AlphaFoldDB" id="A0A103Y3R7"/>
<dbReference type="Gramene" id="KVI02006">
    <property type="protein sequence ID" value="KVI02006"/>
    <property type="gene ID" value="Ccrd_019713"/>
</dbReference>
<dbReference type="SMART" id="SM00338">
    <property type="entry name" value="BRLZ"/>
    <property type="match status" value="1"/>
</dbReference>
<comment type="caution">
    <text evidence="8">The sequence shown here is derived from an EMBL/GenBank/DDBJ whole genome shotgun (WGS) entry which is preliminary data.</text>
</comment>
<protein>
    <submittedName>
        <fullName evidence="8">Basic-leucine zipper domain-containing protein</fullName>
    </submittedName>
</protein>
<keyword evidence="5" id="KW-0539">Nucleus</keyword>
<dbReference type="PANTHER" id="PTHR45764">
    <property type="entry name" value="BZIP TRANSCRIPTION FACTOR 44"/>
    <property type="match status" value="1"/>
</dbReference>
<proteinExistence type="predicted"/>
<evidence type="ECO:0000313" key="9">
    <source>
        <dbReference type="Proteomes" id="UP000243975"/>
    </source>
</evidence>
<keyword evidence="2" id="KW-0805">Transcription regulation</keyword>
<keyword evidence="3" id="KW-0238">DNA-binding</keyword>
<dbReference type="PROSITE" id="PS50217">
    <property type="entry name" value="BZIP"/>
    <property type="match status" value="1"/>
</dbReference>
<evidence type="ECO:0000256" key="2">
    <source>
        <dbReference type="ARBA" id="ARBA00023015"/>
    </source>
</evidence>
<dbReference type="PANTHER" id="PTHR45764:SF72">
    <property type="entry name" value="BASIC LEUCINE-ZIPPER 2-RELATED"/>
    <property type="match status" value="1"/>
</dbReference>
<evidence type="ECO:0000259" key="7">
    <source>
        <dbReference type="PROSITE" id="PS50217"/>
    </source>
</evidence>
<dbReference type="GO" id="GO:0046982">
    <property type="term" value="F:protein heterodimerization activity"/>
    <property type="evidence" value="ECO:0007669"/>
    <property type="project" value="UniProtKB-ARBA"/>
</dbReference>
<gene>
    <name evidence="8" type="ORF">Ccrd_019713</name>
</gene>